<evidence type="ECO:0000256" key="1">
    <source>
        <dbReference type="SAM" id="Phobius"/>
    </source>
</evidence>
<proteinExistence type="predicted"/>
<organism evidence="2 3">
    <name type="scientific">Mycena metata</name>
    <dbReference type="NCBI Taxonomy" id="1033252"/>
    <lineage>
        <taxon>Eukaryota</taxon>
        <taxon>Fungi</taxon>
        <taxon>Dikarya</taxon>
        <taxon>Basidiomycota</taxon>
        <taxon>Agaricomycotina</taxon>
        <taxon>Agaricomycetes</taxon>
        <taxon>Agaricomycetidae</taxon>
        <taxon>Agaricales</taxon>
        <taxon>Marasmiineae</taxon>
        <taxon>Mycenaceae</taxon>
        <taxon>Mycena</taxon>
    </lineage>
</organism>
<reference evidence="2" key="1">
    <citation type="submission" date="2023-03" db="EMBL/GenBank/DDBJ databases">
        <title>Massive genome expansion in bonnet fungi (Mycena s.s.) driven by repeated elements and novel gene families across ecological guilds.</title>
        <authorList>
            <consortium name="Lawrence Berkeley National Laboratory"/>
            <person name="Harder C.B."/>
            <person name="Miyauchi S."/>
            <person name="Viragh M."/>
            <person name="Kuo A."/>
            <person name="Thoen E."/>
            <person name="Andreopoulos B."/>
            <person name="Lu D."/>
            <person name="Skrede I."/>
            <person name="Drula E."/>
            <person name="Henrissat B."/>
            <person name="Morin E."/>
            <person name="Kohler A."/>
            <person name="Barry K."/>
            <person name="LaButti K."/>
            <person name="Morin E."/>
            <person name="Salamov A."/>
            <person name="Lipzen A."/>
            <person name="Mereny Z."/>
            <person name="Hegedus B."/>
            <person name="Baldrian P."/>
            <person name="Stursova M."/>
            <person name="Weitz H."/>
            <person name="Taylor A."/>
            <person name="Grigoriev I.V."/>
            <person name="Nagy L.G."/>
            <person name="Martin F."/>
            <person name="Kauserud H."/>
        </authorList>
    </citation>
    <scope>NUCLEOTIDE SEQUENCE</scope>
    <source>
        <strain evidence="2">CBHHK182m</strain>
    </source>
</reference>
<sequence>MSDTFQFPALDGTLGAMEIGAILGAFLFGIETLQTFNYYRQFREDSKILKATVAVIWFDYFNTSEGTSNRLDSPGVLNLSIQFAG</sequence>
<keyword evidence="1" id="KW-0472">Membrane</keyword>
<name>A0AAD7J9T3_9AGAR</name>
<comment type="caution">
    <text evidence="2">The sequence shown here is derived from an EMBL/GenBank/DDBJ whole genome shotgun (WGS) entry which is preliminary data.</text>
</comment>
<protein>
    <submittedName>
        <fullName evidence="2">Uncharacterized protein</fullName>
    </submittedName>
</protein>
<evidence type="ECO:0000313" key="3">
    <source>
        <dbReference type="Proteomes" id="UP001215598"/>
    </source>
</evidence>
<keyword evidence="1" id="KW-1133">Transmembrane helix</keyword>
<dbReference type="Proteomes" id="UP001215598">
    <property type="component" value="Unassembled WGS sequence"/>
</dbReference>
<feature type="transmembrane region" description="Helical" evidence="1">
    <location>
        <begin position="12"/>
        <end position="33"/>
    </location>
</feature>
<dbReference type="EMBL" id="JARKIB010000037">
    <property type="protein sequence ID" value="KAJ7760342.1"/>
    <property type="molecule type" value="Genomic_DNA"/>
</dbReference>
<accession>A0AAD7J9T3</accession>
<keyword evidence="1" id="KW-0812">Transmembrane</keyword>
<keyword evidence="3" id="KW-1185">Reference proteome</keyword>
<evidence type="ECO:0000313" key="2">
    <source>
        <dbReference type="EMBL" id="KAJ7760342.1"/>
    </source>
</evidence>
<dbReference type="AlphaFoldDB" id="A0AAD7J9T3"/>
<gene>
    <name evidence="2" type="ORF">B0H16DRAFT_1532009</name>
</gene>